<dbReference type="EMBL" id="SEWF01000038">
    <property type="protein sequence ID" value="RYU93741.1"/>
    <property type="molecule type" value="Genomic_DNA"/>
</dbReference>
<feature type="domain" description="Polysaccharide export protein N-terminal" evidence="4">
    <location>
        <begin position="54"/>
        <end position="153"/>
    </location>
</feature>
<dbReference type="OrthoDB" id="662756at2"/>
<comment type="caution">
    <text evidence="6">The sequence shown here is derived from an EMBL/GenBank/DDBJ whole genome shotgun (WGS) entry which is preliminary data.</text>
</comment>
<reference evidence="6 7" key="1">
    <citation type="submission" date="2019-02" db="EMBL/GenBank/DDBJ databases">
        <title>Bacterial novel species Emticicia sp. 17J42-9 isolated from soil.</title>
        <authorList>
            <person name="Jung H.-Y."/>
        </authorList>
    </citation>
    <scope>NUCLEOTIDE SEQUENCE [LARGE SCALE GENOMIC DNA]</scope>
    <source>
        <strain evidence="6 7">17J42-9</strain>
    </source>
</reference>
<dbReference type="AlphaFoldDB" id="A0A4Q5LVH2"/>
<dbReference type="GO" id="GO:0015159">
    <property type="term" value="F:polysaccharide transmembrane transporter activity"/>
    <property type="evidence" value="ECO:0007669"/>
    <property type="project" value="InterPro"/>
</dbReference>
<organism evidence="6 7">
    <name type="scientific">Emticicia agri</name>
    <dbReference type="NCBI Taxonomy" id="2492393"/>
    <lineage>
        <taxon>Bacteria</taxon>
        <taxon>Pseudomonadati</taxon>
        <taxon>Bacteroidota</taxon>
        <taxon>Cytophagia</taxon>
        <taxon>Cytophagales</taxon>
        <taxon>Leadbetterellaceae</taxon>
        <taxon>Emticicia</taxon>
    </lineage>
</organism>
<name>A0A4Q5LVH2_9BACT</name>
<keyword evidence="2" id="KW-1133">Transmembrane helix</keyword>
<evidence type="ECO:0000256" key="1">
    <source>
        <dbReference type="ARBA" id="ARBA00022729"/>
    </source>
</evidence>
<evidence type="ECO:0000259" key="4">
    <source>
        <dbReference type="Pfam" id="PF02563"/>
    </source>
</evidence>
<proteinExistence type="predicted"/>
<evidence type="ECO:0000259" key="5">
    <source>
        <dbReference type="Pfam" id="PF10531"/>
    </source>
</evidence>
<dbReference type="RefSeq" id="WP_130023162.1">
    <property type="nucleotide sequence ID" value="NZ_SEWF01000038.1"/>
</dbReference>
<evidence type="ECO:0000256" key="2">
    <source>
        <dbReference type="SAM" id="Phobius"/>
    </source>
</evidence>
<feature type="signal peptide" evidence="3">
    <location>
        <begin position="1"/>
        <end position="23"/>
    </location>
</feature>
<evidence type="ECO:0000256" key="3">
    <source>
        <dbReference type="SAM" id="SignalP"/>
    </source>
</evidence>
<dbReference type="InterPro" id="IPR049712">
    <property type="entry name" value="Poly_export"/>
</dbReference>
<keyword evidence="1 3" id="KW-0732">Signal</keyword>
<feature type="domain" description="Soluble ligand binding" evidence="5">
    <location>
        <begin position="157"/>
        <end position="210"/>
    </location>
</feature>
<accession>A0A4Q5LVH2</accession>
<gene>
    <name evidence="6" type="ORF">EWM59_20695</name>
</gene>
<dbReference type="Gene3D" id="3.30.1950.10">
    <property type="entry name" value="wza like domain"/>
    <property type="match status" value="1"/>
</dbReference>
<keyword evidence="2" id="KW-0472">Membrane</keyword>
<dbReference type="Pfam" id="PF02563">
    <property type="entry name" value="Poly_export"/>
    <property type="match status" value="1"/>
</dbReference>
<feature type="transmembrane region" description="Helical" evidence="2">
    <location>
        <begin position="256"/>
        <end position="274"/>
    </location>
</feature>
<dbReference type="PANTHER" id="PTHR33619">
    <property type="entry name" value="POLYSACCHARIDE EXPORT PROTEIN GFCE-RELATED"/>
    <property type="match status" value="1"/>
</dbReference>
<dbReference type="PANTHER" id="PTHR33619:SF3">
    <property type="entry name" value="POLYSACCHARIDE EXPORT PROTEIN GFCE-RELATED"/>
    <property type="match status" value="1"/>
</dbReference>
<dbReference type="PROSITE" id="PS51257">
    <property type="entry name" value="PROKAR_LIPOPROTEIN"/>
    <property type="match status" value="1"/>
</dbReference>
<evidence type="ECO:0000313" key="6">
    <source>
        <dbReference type="EMBL" id="RYU93741.1"/>
    </source>
</evidence>
<evidence type="ECO:0000313" key="7">
    <source>
        <dbReference type="Proteomes" id="UP000293162"/>
    </source>
</evidence>
<keyword evidence="7" id="KW-1185">Reference proteome</keyword>
<dbReference type="InterPro" id="IPR019554">
    <property type="entry name" value="Soluble_ligand-bd"/>
</dbReference>
<sequence length="275" mass="30566">MSSFKRVLVTLLFLSSAFFFVSSCVRVTTKDITYFQSGDSLSYQTLPSITPQVTFIQPDDILAITVSSLSEESNVIFNFPNINPLTTTSFPGGTGGGMGRNQPLGYLVSPKGNIDMPLVGAISIKGMTLEQAADSIKVKLLNFLKEPTVNVRFLNHKFTIIGEVNRPSVFNLLDDHTTLPEAIGMAGDLTIYGLRKNVTLIRTTGDKREVVKIDLTKRDFFNSPYYYIRNNDVIYIDINKGKVTYTDQRVQNLQLIPIYTGIITTAALIITLIFK</sequence>
<protein>
    <submittedName>
        <fullName evidence="6">Ligand-binding protein</fullName>
    </submittedName>
</protein>
<keyword evidence="2" id="KW-0812">Transmembrane</keyword>
<dbReference type="Proteomes" id="UP000293162">
    <property type="component" value="Unassembled WGS sequence"/>
</dbReference>
<dbReference type="InterPro" id="IPR003715">
    <property type="entry name" value="Poly_export_N"/>
</dbReference>
<feature type="chain" id="PRO_5020237317" evidence="3">
    <location>
        <begin position="24"/>
        <end position="275"/>
    </location>
</feature>
<dbReference type="Pfam" id="PF10531">
    <property type="entry name" value="SLBB"/>
    <property type="match status" value="1"/>
</dbReference>